<reference evidence="16" key="1">
    <citation type="submission" date="2025-04" db="UniProtKB">
        <authorList>
            <consortium name="RefSeq"/>
        </authorList>
    </citation>
    <scope>IDENTIFICATION</scope>
    <source>
        <tissue evidence="16">Sperm</tissue>
    </source>
</reference>
<evidence type="ECO:0000256" key="3">
    <source>
        <dbReference type="ARBA" id="ARBA00022723"/>
    </source>
</evidence>
<dbReference type="PROSITE" id="PS50157">
    <property type="entry name" value="ZINC_FINGER_C2H2_2"/>
    <property type="match status" value="3"/>
</dbReference>
<evidence type="ECO:0000256" key="1">
    <source>
        <dbReference type="ARBA" id="ARBA00004123"/>
    </source>
</evidence>
<keyword evidence="10" id="KW-0539">Nucleus</keyword>
<feature type="region of interest" description="Disordered" evidence="12">
    <location>
        <begin position="88"/>
        <end position="107"/>
    </location>
</feature>
<dbReference type="RefSeq" id="XP_032810078.1">
    <property type="nucleotide sequence ID" value="XM_032954187.1"/>
</dbReference>
<dbReference type="InterPro" id="IPR036236">
    <property type="entry name" value="Znf_C2H2_sf"/>
</dbReference>
<dbReference type="RefSeq" id="XP_032810069.1">
    <property type="nucleotide sequence ID" value="XM_032954178.1"/>
</dbReference>
<protein>
    <submittedName>
        <fullName evidence="15 16">Zinc finger protein 112-like isoform X1</fullName>
    </submittedName>
</protein>
<dbReference type="Gene3D" id="3.30.160.60">
    <property type="entry name" value="Classic Zinc Finger"/>
    <property type="match status" value="3"/>
</dbReference>
<dbReference type="Proteomes" id="UP001318040">
    <property type="component" value="Chromosome 1"/>
</dbReference>
<feature type="compositionally biased region" description="Gly residues" evidence="12">
    <location>
        <begin position="143"/>
        <end position="163"/>
    </location>
</feature>
<keyword evidence="3" id="KW-0479">Metal-binding</keyword>
<keyword evidence="6" id="KW-0862">Zinc</keyword>
<dbReference type="SUPFAM" id="SSF57667">
    <property type="entry name" value="beta-beta-alpha zinc fingers"/>
    <property type="match status" value="2"/>
</dbReference>
<feature type="domain" description="C2H2-type" evidence="13">
    <location>
        <begin position="508"/>
        <end position="535"/>
    </location>
</feature>
<evidence type="ECO:0000256" key="4">
    <source>
        <dbReference type="ARBA" id="ARBA00022737"/>
    </source>
</evidence>
<dbReference type="PROSITE" id="PS00028">
    <property type="entry name" value="ZINC_FINGER_C2H2_1"/>
    <property type="match status" value="3"/>
</dbReference>
<evidence type="ECO:0000256" key="12">
    <source>
        <dbReference type="SAM" id="MobiDB-lite"/>
    </source>
</evidence>
<keyword evidence="7" id="KW-0805">Transcription regulation</keyword>
<evidence type="ECO:0000256" key="10">
    <source>
        <dbReference type="ARBA" id="ARBA00023242"/>
    </source>
</evidence>
<evidence type="ECO:0000313" key="15">
    <source>
        <dbReference type="RefSeq" id="XP_032810069.1"/>
    </source>
</evidence>
<sequence>MACAVASVPAIASILEPSEDFPAWLETQGVNAEVARAMDSELGIRDYGVLRACVGDGLVRAELLAAARDRLPFGFYAVLRQVVKTLQGTEPHDGAGTPRWDDDAAASSPGDVTLGGLVEVLLALLSGLSRELLLSMRRLGGGSGGDGGGGGGCGDGSGNGGDGRVFSGDSPPDPEGLASDSRVADEEEGTASVKNEYSGYDATTVFANAEHRSPTQMEDYDEHCYNHLSEEPRQNPTTAVDGNSPNGMAHNIKLETFEGEESRAALGGEGSGRLCWEETEAHHSVAAGTAANSGSQLADATTVFANAEHRSPTQMEDYGEHYYNHLSEEPRQTPTTAVDGNSSNGVPHNIKLETFEGEESRAALGGEGSSHLRWEETEAHHSVAAGTAANSGSQLAGKLLDKTPLDYVKDDRHTPAESLVPHPNQFDRQWRQQQQEPQHQVMGEDRVSTDCAATSTTANPRLPASWRAAVNTAAARRRSREPGDGIIGIGRGVGIGGVGAGRGGERRFECPQCGRHLSRYEALVFHMRTHTGEQPFSCDVCGRAFSLHSNLKVHRRTHTGERPHRCDVCGRRFAYRSSWKRHQRTHDNI</sequence>
<dbReference type="GO" id="GO:0005634">
    <property type="term" value="C:nucleus"/>
    <property type="evidence" value="ECO:0007669"/>
    <property type="project" value="UniProtKB-SubCell"/>
</dbReference>
<evidence type="ECO:0000256" key="5">
    <source>
        <dbReference type="ARBA" id="ARBA00022771"/>
    </source>
</evidence>
<dbReference type="PANTHER" id="PTHR23235:SF120">
    <property type="entry name" value="KRUPPEL-LIKE FACTOR 15"/>
    <property type="match status" value="1"/>
</dbReference>
<keyword evidence="5 11" id="KW-0863">Zinc-finger</keyword>
<keyword evidence="8" id="KW-0238">DNA-binding</keyword>
<reference evidence="14" key="2">
    <citation type="submission" date="2025-05" db="UniProtKB">
        <authorList>
            <consortium name="RefSeq"/>
        </authorList>
    </citation>
    <scope>NUCLEOTIDE SEQUENCE [LARGE SCALE GENOMIC DNA]</scope>
    <source>
        <tissue evidence="15">Sperm</tissue>
    </source>
</reference>
<feature type="region of interest" description="Disordered" evidence="12">
    <location>
        <begin position="143"/>
        <end position="196"/>
    </location>
</feature>
<dbReference type="GO" id="GO:0000981">
    <property type="term" value="F:DNA-binding transcription factor activity, RNA polymerase II-specific"/>
    <property type="evidence" value="ECO:0007669"/>
    <property type="project" value="TreeGrafter"/>
</dbReference>
<dbReference type="KEGG" id="pmrn:116942367"/>
<dbReference type="GO" id="GO:0000978">
    <property type="term" value="F:RNA polymerase II cis-regulatory region sequence-specific DNA binding"/>
    <property type="evidence" value="ECO:0007669"/>
    <property type="project" value="TreeGrafter"/>
</dbReference>
<dbReference type="FunFam" id="3.30.160.60:FF:000478">
    <property type="entry name" value="Zinc finger protein 133"/>
    <property type="match status" value="1"/>
</dbReference>
<dbReference type="Pfam" id="PF00096">
    <property type="entry name" value="zf-C2H2"/>
    <property type="match status" value="2"/>
</dbReference>
<gene>
    <name evidence="15 16" type="primary">LOC116942367</name>
</gene>
<dbReference type="GO" id="GO:0008270">
    <property type="term" value="F:zinc ion binding"/>
    <property type="evidence" value="ECO:0007669"/>
    <property type="project" value="UniProtKB-KW"/>
</dbReference>
<feature type="domain" description="C2H2-type" evidence="13">
    <location>
        <begin position="564"/>
        <end position="589"/>
    </location>
</feature>
<evidence type="ECO:0000259" key="13">
    <source>
        <dbReference type="PROSITE" id="PS50157"/>
    </source>
</evidence>
<keyword evidence="14" id="KW-1185">Reference proteome</keyword>
<organism evidence="14 16">
    <name type="scientific">Petromyzon marinus</name>
    <name type="common">Sea lamprey</name>
    <dbReference type="NCBI Taxonomy" id="7757"/>
    <lineage>
        <taxon>Eukaryota</taxon>
        <taxon>Metazoa</taxon>
        <taxon>Chordata</taxon>
        <taxon>Craniata</taxon>
        <taxon>Vertebrata</taxon>
        <taxon>Cyclostomata</taxon>
        <taxon>Hyperoartia</taxon>
        <taxon>Petromyzontiformes</taxon>
        <taxon>Petromyzontidae</taxon>
        <taxon>Petromyzon</taxon>
    </lineage>
</organism>
<evidence type="ECO:0000256" key="7">
    <source>
        <dbReference type="ARBA" id="ARBA00023015"/>
    </source>
</evidence>
<dbReference type="InterPro" id="IPR013087">
    <property type="entry name" value="Znf_C2H2_type"/>
</dbReference>
<evidence type="ECO:0000256" key="8">
    <source>
        <dbReference type="ARBA" id="ARBA00023125"/>
    </source>
</evidence>
<evidence type="ECO:0000313" key="14">
    <source>
        <dbReference type="Proteomes" id="UP001318040"/>
    </source>
</evidence>
<evidence type="ECO:0000256" key="9">
    <source>
        <dbReference type="ARBA" id="ARBA00023163"/>
    </source>
</evidence>
<dbReference type="SMART" id="SM00355">
    <property type="entry name" value="ZnF_C2H2"/>
    <property type="match status" value="3"/>
</dbReference>
<dbReference type="AlphaFoldDB" id="A0AAJ7T4L3"/>
<dbReference type="FunFam" id="3.30.160.60:FF:000624">
    <property type="entry name" value="zinc finger protein 697"/>
    <property type="match status" value="1"/>
</dbReference>
<evidence type="ECO:0000256" key="2">
    <source>
        <dbReference type="ARBA" id="ARBA00006991"/>
    </source>
</evidence>
<evidence type="ECO:0000313" key="16">
    <source>
        <dbReference type="RefSeq" id="XP_032810078.1"/>
    </source>
</evidence>
<evidence type="ECO:0000256" key="6">
    <source>
        <dbReference type="ARBA" id="ARBA00022833"/>
    </source>
</evidence>
<dbReference type="FunFam" id="3.30.160.60:FF:001156">
    <property type="entry name" value="Zinc finger protein 407"/>
    <property type="match status" value="1"/>
</dbReference>
<dbReference type="PANTHER" id="PTHR23235">
    <property type="entry name" value="KRUEPPEL-LIKE TRANSCRIPTION FACTOR"/>
    <property type="match status" value="1"/>
</dbReference>
<proteinExistence type="inferred from homology"/>
<comment type="similarity">
    <text evidence="2">Belongs to the krueppel C2H2-type zinc-finger protein family.</text>
</comment>
<accession>A0AAJ7T4L3</accession>
<dbReference type="Pfam" id="PF13912">
    <property type="entry name" value="zf-C2H2_6"/>
    <property type="match status" value="1"/>
</dbReference>
<name>A0AAJ7T4L3_PETMA</name>
<evidence type="ECO:0000256" key="11">
    <source>
        <dbReference type="PROSITE-ProRule" id="PRU00042"/>
    </source>
</evidence>
<feature type="domain" description="C2H2-type" evidence="13">
    <location>
        <begin position="536"/>
        <end position="563"/>
    </location>
</feature>
<comment type="subcellular location">
    <subcellularLocation>
        <location evidence="1">Nucleus</location>
    </subcellularLocation>
</comment>
<keyword evidence="9" id="KW-0804">Transcription</keyword>
<keyword evidence="4" id="KW-0677">Repeat</keyword>